<dbReference type="CDD" id="cd23175">
    <property type="entry name" value="ps-ssRNAv_Potyviridae_RdRp"/>
    <property type="match status" value="1"/>
</dbReference>
<evidence type="ECO:0000256" key="18">
    <source>
        <dbReference type="ARBA" id="ARBA00022679"/>
    </source>
</evidence>
<reference evidence="45" key="1">
    <citation type="submission" date="2006-05" db="EMBL/GenBank/DDBJ databases">
        <authorList>
            <person name="Adams M.J."/>
        </authorList>
    </citation>
    <scope>NUCLEOTIDE SEQUENCE</scope>
    <source>
        <strain evidence="45">Onion</strain>
    </source>
</reference>
<keyword evidence="18" id="KW-0808">Transferase</keyword>
<dbReference type="PRINTS" id="PR00966">
    <property type="entry name" value="NIAPOTYPTASE"/>
</dbReference>
<dbReference type="Pfam" id="PF00680">
    <property type="entry name" value="RdRP_1"/>
    <property type="match status" value="1"/>
</dbReference>
<keyword evidence="21" id="KW-0378">Hydrolase</keyword>
<comment type="similarity">
    <text evidence="5 36">Belongs to the potyviridae genome polyprotein family.</text>
</comment>
<dbReference type="SMART" id="SM00487">
    <property type="entry name" value="DEXDc"/>
    <property type="match status" value="1"/>
</dbReference>
<dbReference type="PROSITE" id="PS51192">
    <property type="entry name" value="HELICASE_ATP_BIND_1"/>
    <property type="match status" value="1"/>
</dbReference>
<keyword evidence="13" id="KW-0167">Capsid protein</keyword>
<keyword evidence="14" id="KW-1048">Host nucleus</keyword>
<evidence type="ECO:0000256" key="2">
    <source>
        <dbReference type="ARBA" id="ARBA00001848"/>
    </source>
</evidence>
<evidence type="ECO:0000256" key="15">
    <source>
        <dbReference type="ARBA" id="ARBA00022581"/>
    </source>
</evidence>
<dbReference type="InterPro" id="IPR001456">
    <property type="entry name" value="HC-pro"/>
</dbReference>
<feature type="domain" description="Helicase C-terminal" evidence="41">
    <location>
        <begin position="1720"/>
        <end position="1894"/>
    </location>
</feature>
<dbReference type="PROSITE" id="PS50507">
    <property type="entry name" value="RDRP_SSRNA_POS"/>
    <property type="match status" value="1"/>
</dbReference>
<dbReference type="InterPro" id="IPR042308">
    <property type="entry name" value="HC_PRO_CPD_sf"/>
</dbReference>
<keyword evidence="27" id="KW-0899">Viral immunoevasion</keyword>
<dbReference type="PROSITE" id="PS51194">
    <property type="entry name" value="HELICASE_CTER"/>
    <property type="match status" value="1"/>
</dbReference>
<evidence type="ECO:0000256" key="32">
    <source>
        <dbReference type="ARBA" id="ARBA00034080"/>
    </source>
</evidence>
<keyword evidence="26" id="KW-0693">Viral RNA replication</keyword>
<dbReference type="InterPro" id="IPR001650">
    <property type="entry name" value="Helicase_C-like"/>
</dbReference>
<comment type="function">
    <text evidence="34">Mediates the cap-independent, EIF4E-dependent translation of viral genomic RNAs. Binds to the cap-binding site of host EIF4E and thus interferes with the host EIF4E-dependent mRNA export and translation. VPg-RNA directly binds EIF4E and is a template for transcription. Also forms trimeric complexes with EIF4E-EIF4G, which are templates for translation.</text>
</comment>
<evidence type="ECO:0000259" key="42">
    <source>
        <dbReference type="PROSITE" id="PS51436"/>
    </source>
</evidence>
<evidence type="ECO:0000256" key="22">
    <source>
        <dbReference type="ARBA" id="ARBA00022806"/>
    </source>
</evidence>
<keyword evidence="16" id="KW-1090">Inhibition of host innate immune response by virus</keyword>
<dbReference type="InterPro" id="IPR009003">
    <property type="entry name" value="Peptidase_S1_PA"/>
</dbReference>
<evidence type="ECO:0000256" key="17">
    <source>
        <dbReference type="ARBA" id="ARBA00022670"/>
    </source>
</evidence>
<dbReference type="Pfam" id="PF01577">
    <property type="entry name" value="Peptidase_S30"/>
    <property type="match status" value="1"/>
</dbReference>
<dbReference type="GO" id="GO:0016818">
    <property type="term" value="F:hydrolase activity, acting on acid anhydrides, in phosphorus-containing anhydrides"/>
    <property type="evidence" value="ECO:0007669"/>
    <property type="project" value="InterPro"/>
</dbReference>
<dbReference type="Pfam" id="PF00851">
    <property type="entry name" value="Peptidase_C6"/>
    <property type="match status" value="1"/>
</dbReference>
<dbReference type="InterPro" id="IPR043504">
    <property type="entry name" value="Peptidase_S1_PA_chymotrypsin"/>
</dbReference>
<comment type="catalytic activity">
    <reaction evidence="1">
        <text>Hydrolyzes glutaminyl bonds, and activity is further restricted by preferences for the amino acids in P6 - P1' that vary with the species of potyvirus, e.g. Glu-Xaa-Xaa-Tyr-Xaa-Gln-|-(Ser or Gly) for the enzyme from tobacco etch virus. The natural substrate is the viral polyprotein, but other proteins and oligopeptides containing the appropriate consensus sequence are also cleaved.</text>
        <dbReference type="EC" id="3.4.22.44"/>
    </reaction>
</comment>
<evidence type="ECO:0000256" key="30">
    <source>
        <dbReference type="ARBA" id="ARBA00029405"/>
    </source>
</evidence>
<dbReference type="GO" id="GO:0003723">
    <property type="term" value="F:RNA binding"/>
    <property type="evidence" value="ECO:0007669"/>
    <property type="project" value="InterPro"/>
</dbReference>
<keyword evidence="8" id="KW-0696">RNA-directed RNA polymerase</keyword>
<dbReference type="GO" id="GO:0039694">
    <property type="term" value="P:viral RNA genome replication"/>
    <property type="evidence" value="ECO:0007669"/>
    <property type="project" value="InterPro"/>
</dbReference>
<dbReference type="InterPro" id="IPR013648">
    <property type="entry name" value="PP_Potyviridae"/>
</dbReference>
<evidence type="ECO:0000256" key="11">
    <source>
        <dbReference type="ARBA" id="ARBA00022520"/>
    </source>
</evidence>
<feature type="domain" description="Peptidase C6" evidence="43">
    <location>
        <begin position="806"/>
        <end position="928"/>
    </location>
</feature>
<dbReference type="Pfam" id="PF00767">
    <property type="entry name" value="Poty_coat"/>
    <property type="match status" value="1"/>
</dbReference>
<evidence type="ECO:0000259" key="44">
    <source>
        <dbReference type="PROSITE" id="PS51871"/>
    </source>
</evidence>
<evidence type="ECO:0000256" key="35">
    <source>
        <dbReference type="PROSITE-ProRule" id="PRU01080"/>
    </source>
</evidence>
<dbReference type="InterPro" id="IPR014001">
    <property type="entry name" value="Helicase_ATP-bd"/>
</dbReference>
<dbReference type="InterPro" id="IPR002540">
    <property type="entry name" value="Pept_S30_P1_potyvir"/>
</dbReference>
<evidence type="ECO:0000256" key="3">
    <source>
        <dbReference type="ARBA" id="ARBA00004147"/>
    </source>
</evidence>
<evidence type="ECO:0000259" key="39">
    <source>
        <dbReference type="PROSITE" id="PS50507"/>
    </source>
</evidence>
<dbReference type="InterPro" id="IPR031159">
    <property type="entry name" value="HC_PRO_CPD_dom"/>
</dbReference>
<dbReference type="EMBL" id="AM267479">
    <property type="protein sequence ID" value="CAK26090.1"/>
    <property type="molecule type" value="Genomic_RNA"/>
</dbReference>
<dbReference type="Gene3D" id="2.40.10.10">
    <property type="entry name" value="Trypsin-like serine proteases"/>
    <property type="match status" value="2"/>
</dbReference>
<dbReference type="GO" id="GO:0003968">
    <property type="term" value="F:RNA-directed RNA polymerase activity"/>
    <property type="evidence" value="ECO:0007669"/>
    <property type="project" value="UniProtKB-KW"/>
</dbReference>
<organism evidence="45">
    <name type="scientific">Shallot yellow stripe virus</name>
    <dbReference type="NCBI Taxonomy" id="62059"/>
    <lineage>
        <taxon>Viruses</taxon>
        <taxon>Riboviria</taxon>
        <taxon>Orthornavirae</taxon>
        <taxon>Pisuviricota</taxon>
        <taxon>Stelpaviricetes</taxon>
        <taxon>Patatavirales</taxon>
        <taxon>Potyviridae</taxon>
        <taxon>Potyvirus</taxon>
        <taxon>Potyvirus ascaloniae</taxon>
    </lineage>
</organism>
<evidence type="ECO:0000256" key="21">
    <source>
        <dbReference type="ARBA" id="ARBA00022801"/>
    </source>
</evidence>
<keyword evidence="11" id="KW-0191">Covalent protein-RNA linkage</keyword>
<dbReference type="GO" id="GO:0052170">
    <property type="term" value="P:symbiont-mediated suppression of host innate immune response"/>
    <property type="evidence" value="ECO:0007669"/>
    <property type="project" value="UniProtKB-KW"/>
</dbReference>
<feature type="region of interest" description="Disordered" evidence="37">
    <location>
        <begin position="1009"/>
        <end position="1079"/>
    </location>
</feature>
<keyword evidence="24" id="KW-0067">ATP-binding</keyword>
<keyword evidence="38" id="KW-1133">Transmembrane helix</keyword>
<dbReference type="Pfam" id="PF13608">
    <property type="entry name" value="Potyvirid-P3"/>
    <property type="match status" value="1"/>
</dbReference>
<dbReference type="InterPro" id="IPR007094">
    <property type="entry name" value="RNA-dir_pol_PSvirus"/>
</dbReference>
<evidence type="ECO:0000259" key="43">
    <source>
        <dbReference type="PROSITE" id="PS51744"/>
    </source>
</evidence>
<feature type="compositionally biased region" description="Polar residues" evidence="37">
    <location>
        <begin position="1065"/>
        <end position="1076"/>
    </location>
</feature>
<protein>
    <recommendedName>
        <fullName evidence="6">Genome polyprotein</fullName>
    </recommendedName>
</protein>
<evidence type="ECO:0000256" key="34">
    <source>
        <dbReference type="ARBA" id="ARBA00045403"/>
    </source>
</evidence>
<dbReference type="SMART" id="SM00490">
    <property type="entry name" value="HELICc"/>
    <property type="match status" value="1"/>
</dbReference>
<dbReference type="GO" id="GO:0004197">
    <property type="term" value="F:cysteine-type endopeptidase activity"/>
    <property type="evidence" value="ECO:0007669"/>
    <property type="project" value="InterPro"/>
</dbReference>
<proteinExistence type="inferred from homology"/>
<keyword evidence="22" id="KW-0347">Helicase</keyword>
<evidence type="ECO:0000256" key="5">
    <source>
        <dbReference type="ARBA" id="ARBA00006064"/>
    </source>
</evidence>
<comment type="function">
    <text evidence="31">Has helicase activity. It may be involved in replication.</text>
</comment>
<dbReference type="SUPFAM" id="SSF50494">
    <property type="entry name" value="Trypsin-like serine proteases"/>
    <property type="match status" value="1"/>
</dbReference>
<feature type="domain" description="Peptidase C4" evidence="42">
    <location>
        <begin position="2384"/>
        <end position="2602"/>
    </location>
</feature>
<dbReference type="GO" id="GO:0004386">
    <property type="term" value="F:helicase activity"/>
    <property type="evidence" value="ECO:0007669"/>
    <property type="project" value="UniProtKB-KW"/>
</dbReference>
<feature type="domain" description="Peptidase S30" evidence="44">
    <location>
        <begin position="326"/>
        <end position="469"/>
    </location>
</feature>
<dbReference type="Gene3D" id="3.40.50.300">
    <property type="entry name" value="P-loop containing nucleotide triphosphate hydrolases"/>
    <property type="match status" value="2"/>
</dbReference>
<keyword evidence="38" id="KW-0812">Transmembrane</keyword>
<keyword evidence="23" id="KW-0788">Thiol protease</keyword>
<keyword evidence="17" id="KW-0645">Protease</keyword>
<dbReference type="GO" id="GO:0006351">
    <property type="term" value="P:DNA-templated transcription"/>
    <property type="evidence" value="ECO:0007669"/>
    <property type="project" value="InterPro"/>
</dbReference>
<evidence type="ECO:0000256" key="4">
    <source>
        <dbReference type="ARBA" id="ARBA00004328"/>
    </source>
</evidence>
<evidence type="ECO:0000256" key="20">
    <source>
        <dbReference type="ARBA" id="ARBA00022741"/>
    </source>
</evidence>
<keyword evidence="10" id="KW-1139">Helical capsid protein</keyword>
<dbReference type="Gene3D" id="3.30.70.270">
    <property type="match status" value="1"/>
</dbReference>
<feature type="domain" description="RdRp catalytic" evidence="39">
    <location>
        <begin position="2867"/>
        <end position="2991"/>
    </location>
</feature>
<evidence type="ECO:0000256" key="8">
    <source>
        <dbReference type="ARBA" id="ARBA00022484"/>
    </source>
</evidence>
<comment type="function">
    <text evidence="28">Has RNA-binding and proteolytic activities.</text>
</comment>
<dbReference type="PROSITE" id="PS51871">
    <property type="entry name" value="PV_P1_PRO"/>
    <property type="match status" value="1"/>
</dbReference>
<name>B2REG1_9POTV</name>
<dbReference type="PANTHER" id="PTHR18934">
    <property type="entry name" value="ATP-DEPENDENT RNA HELICASE"/>
    <property type="match status" value="1"/>
</dbReference>
<accession>B2REG1</accession>
<evidence type="ECO:0000256" key="37">
    <source>
        <dbReference type="SAM" id="MobiDB-lite"/>
    </source>
</evidence>
<dbReference type="GO" id="GO:0006508">
    <property type="term" value="P:proteolysis"/>
    <property type="evidence" value="ECO:0007669"/>
    <property type="project" value="UniProtKB-KW"/>
</dbReference>
<dbReference type="PANTHER" id="PTHR18934:SF99">
    <property type="entry name" value="ATP-DEPENDENT RNA HELICASE DHX37-RELATED"/>
    <property type="match status" value="1"/>
</dbReference>
<evidence type="ECO:0000259" key="40">
    <source>
        <dbReference type="PROSITE" id="PS51192"/>
    </source>
</evidence>
<dbReference type="PROSITE" id="PS51436">
    <property type="entry name" value="POTYVIRUS_NIA_PRO"/>
    <property type="match status" value="1"/>
</dbReference>
<evidence type="ECO:0000256" key="6">
    <source>
        <dbReference type="ARBA" id="ARBA00020107"/>
    </source>
</evidence>
<evidence type="ECO:0000256" key="9">
    <source>
        <dbReference type="ARBA" id="ARBA00022488"/>
    </source>
</evidence>
<keyword evidence="38" id="KW-0472">Membrane</keyword>
<evidence type="ECO:0000256" key="38">
    <source>
        <dbReference type="SAM" id="Phobius"/>
    </source>
</evidence>
<evidence type="ECO:0000256" key="26">
    <source>
        <dbReference type="ARBA" id="ARBA00022953"/>
    </source>
</evidence>
<sequence length="3401" mass="386562">MKNSQATYILAGFSTNSQKQYAKATGKRRISRRERLVCHCDGDEEGHFHCTHCGRECASLTMLKQKNHTCYDSFEDAHISVKVSDTQIKDLSTMGRYRNVGSNAQKDTRKAISPTKKVVFKQFDDVEPIATGWDINNDLQKEQMTEDATHTVVGNLPKATPKQNNVDGETDDIIKQIVFGQFGNNDTKTTEHIVTANHKFGHNLDGTQHITFGTLPSVEVLTTPNISYKTSDQCKETEVIGNSVTSVEGAVELNNTLPFESCKKVARRPIALKPLTILCTEILSGQHVSPCEVEDNIKVELEVNNNLNKQVMKTTRKQPQIRYQVQAKDMQSDEIINNIIKVAYERKLKIEVTERNKHTFTPYKVQDHYFYKIGTEHEKGRLSRKDVKCTQMVMKVMKQLLDMTPSVEIDSTQIQKGSSGLIIRPNQIINCKKMNARSDVMVIRGRKNGSLVDSLLTLKHDDLKDVDHYSDSEIALKLFGGFNKTFIAIRDKPQHVCERDIELELCGEMCGTITQMLAPMFKITCSQCATLLASRSKEQQYMDMSRQKVFEQYERLIATGKFPHITRAIENLNPISEVSERSLSLYTQIDSLSMNGQTSQSRQINEIAKVIGKGPLVCTDETEAALKQLLELTNWYRKRLEAQMSGGLESFRNKISSKTHINLALMCDNQLDVNGMFQWGERGYHAKRLFANYFTKVTDGSQYEALAIRKHIRGNRELAIKNLIVSKDIAKMQQSFVGNPIVAYPLGKACISKLNNNYVYPCCCVTMDDGKPLCSELRFPTKNHLIIGNSGDDKNVQLPPSSDGHMYIVKDGFCYVLIFLAMLINVSEGDAKGFTKKVRDDIIPQLKQWPTMRDLAVMCRYLCAFYPAVITAEIPKILVDHEHKTFHVMDSFGSKTTGYHILKANAVQQLCRFGDVDLESEMNMYNVGGRQAPIHVTRTYGDQKFEMRSNIELSEDFEGCDSYNYELWDFKHDIARGTQVSEAGCCSETIISDHSECWYNINDELSNGSLHTDEISSDETDSENPESDDNPIEDSVKARSRPASLHTIDSESDDLSGSAYESDEGSIQHSESSASPSEKVVADLNARLARAKMNIDRSPESKDITFFRSLVKAVFSKRHFEKILREDPYILLFSMLTPTVITRMLHDDLYVKASQLLIMHDDDLARIASTLQIMAERVSRHKVFVVQMRIISEAARDILGLSEGFHNTDSSQTARHLLEMLNEQDLADFDLLAQGYVASTQKLYEMKKKCFDTIYHDYLRGLSLCQRLGCEWRSLKYNYRMRNLDQSEERLTCTTIAKDCLVQCSSATQSYVRQHAANLYLGATNIVRSVARRGCYVAVRAISSLYRDILVYINIFAVISILLAMWNTVVGIRTNYKRLQLEELKIQHSKQNNQVEKLYAQYIKEHKDKPTKEEFQEYISDHSDPLLEFFIRNYIGVEYQAKSQSEVTLEKIVAYVALFAMLFNSEKSDGVFKILSKLKTIFSTTDVHYQALDSPDDVEEFLNTTVDFEVIVPNEPDINSFDMTFEEYWKKQLATNRFCANYKTNGVLYEFTRKTAEDVASKIQQETHTEFLVSGAVGSGKSTGLPFYLSQKGKVLIVEPTRPLTENLFNSLSAEPFNQSVSMCMRGNTVYGSGNITIMTTGYALHYLANNREQIKSYDYVLVDECHVMDANAIAFYALLKDTNFKGKIIKASATIPGHENRFEFKTQFETSINFEGQMTFERFVKEQGSCSNACVVSRGNNILVYVASYSEVDTLSKLLLEKGYKVTKVDGRTMKVGGTQIETTGTAEKKHFIVATNIIENGVTLDIEVVVDFGRKVVAVLDDESRMMRYTKQEVSHGERIQRLGRVGRNKPGHILRIGSTQKGIVETPICVATEAAYLCFVYGLPIMPNNVSVSSISKCTTRQARTMAAFELSPFYMKDLVRFDGSMHPEIHKILKKYILRDTEIKITEMACPTGVTRTWNSVGEYNKMGGHILCDENIRLPFFVNGIPEKVHEEIWNVVKQHQSKFKLTPLKTASVNKIAYTLSTDKDSLVRTVGMIEEMIKEERYKHAQFQAIKNTPVGVGNFNLNYFSNLLKTRYMIDHSEQNIEILQRTRSQLLEVHAMYNSEMSTTVLRSYPLVSAVEYQTKEQLSKGLGLQGKYEMSKISKDVIVCGLTLAGGLFMIYKSFCDGVESKVHYQAKSRRRLRFRDAADRKQRYALEGDDGTIEQYFGSAYTKKGRQKGTVRGMGIKNHRFYNMYGFDPTEYSIVRFVDPLTGNTYDDAATATTYNGVSALLQMRRDMVNDDAIEMQALHLNRAKVLEAYYIKAGADKAVKADLERDRVLKVTLTPHDPLMVCHNFETIAGYPDKEGEFRRTGPIETVTKDEVPKAQSYEPVYEVAYEAKSLCSGPRNYTAIAGIICRLKLDSDGHTREIYGIGYGPYVITNQHLFTRNNGTLKIKSQHGNFLIKNTAQLQLYPIDKMDLVIIKLPKDHPPFSQKANFRTPKEHEKVSMICVEFLPSSNTPSVSEPSFTFPERNSHFWKHWISTKEGHCGLPFVSLQDGNIVGIHSLSDNGNAVNYFTGFPENFKEEYLDRAGDVEWVKGWIHNTDNIAWGSLNLAKGAPESCFKATKLISDIINGVAFQAQDYTWLTKRLDGNLKCVGACPGNLITKHVVKGKCPMFQLYLNTDERVKAFFEPLLGFYGKSCLNKEAYIKDFTKYSSDIVVGEIDTDVFEEAINNVENILLRGGMTKCNFVTDPDDIMNSLNMKAAVGALYGGKKGAYFKDMSDKDVEHLIFMSCKRLYLGKMGIWNGSLKAEIRPIEKVQANKTRSFTAAPIETLLGGKVCVDDFNNNFYRRNLAIPSTVGITKFYKGWNDLMCLLPDGWVYCDADGSRFDSSLTPYLMNAVLNIRLRFMEEWDIGQEMLKNLYTEIIYTPIATPDGSIIKKFKGNNSGQPSTVVDNTLMVMLSVQYTLLKNDIKFMEQDSIIRYFCNGDDLLIAIHPDHIRILDSFAKHFADLGLEYDFSSRTTNREELYFMSHRGLMRDGVYIPKLDKERIVSILEWDRAKEPEHRLEAICAAMVEAWGYDELLHEIRLFYKWVLEQAPYNLIAQTGKAPYIAETALKRLYMDEQATESELEQYIRLYQILDDRIPTPSYVSYQVSETEDAANVNTDKQVGKNKDKDKDVDVGTSGEFSVPKVKMLSDKMRLPRVGKKVILNGKHLLSYKPDQVDLYNTRATHAQFKTWYDAVKLEYELTDEQMKIVMNGLMVWCIENGTSQNLTGVWTMMDGENQMEYPLSPIIDNAKPTFRQIMAHFSDAAEAYIEYRNATEKYMPRYGLQRNLREYSLARYAFDFYEMNSKTPIRAKEAHMQMKAAAVRGVTNRMFGLDGNISTDDENTERHTAADVNKDHHTLLGLRM</sequence>
<evidence type="ECO:0000259" key="41">
    <source>
        <dbReference type="PROSITE" id="PS51194"/>
    </source>
</evidence>
<dbReference type="InterPro" id="IPR039560">
    <property type="entry name" value="Potyvirid-P3"/>
</dbReference>
<evidence type="ECO:0000256" key="29">
    <source>
        <dbReference type="ARBA" id="ARBA00029404"/>
    </source>
</evidence>
<comment type="catalytic activity">
    <reaction evidence="2">
        <text>Hydrolyzes a Gly-|-Gly bond at its own C-terminus, commonly in the sequence -Tyr-Xaa-Val-Gly-|-Gly, in the processing of the potyviral polyprotein.</text>
        <dbReference type="EC" id="3.4.22.45"/>
    </reaction>
</comment>
<evidence type="ECO:0000256" key="10">
    <source>
        <dbReference type="ARBA" id="ARBA00022497"/>
    </source>
</evidence>
<feature type="transmembrane region" description="Helical" evidence="38">
    <location>
        <begin position="1349"/>
        <end position="1370"/>
    </location>
</feature>
<keyword evidence="7" id="KW-0941">Suppressor of RNA silencing</keyword>
<evidence type="ECO:0000256" key="12">
    <source>
        <dbReference type="ARBA" id="ARBA00022553"/>
    </source>
</evidence>
<comment type="function">
    <text evidence="30">Involved in aphid transmission, cell-to-cell and systemis movement, encapsidation of the viral RNA and in the regulation of viral RNA amplification.</text>
</comment>
<evidence type="ECO:0000256" key="36">
    <source>
        <dbReference type="RuleBase" id="RU003351"/>
    </source>
</evidence>
<dbReference type="SUPFAM" id="SSF56672">
    <property type="entry name" value="DNA/RNA polymerases"/>
    <property type="match status" value="1"/>
</dbReference>
<dbReference type="Pfam" id="PF00863">
    <property type="entry name" value="Peptidase_C4"/>
    <property type="match status" value="1"/>
</dbReference>
<dbReference type="GO" id="GO:0042025">
    <property type="term" value="C:host cell nucleus"/>
    <property type="evidence" value="ECO:0007669"/>
    <property type="project" value="UniProtKB-SubCell"/>
</dbReference>
<feature type="domain" description="Helicase ATP-binding" evidence="40">
    <location>
        <begin position="1562"/>
        <end position="1714"/>
    </location>
</feature>
<feature type="compositionally biased region" description="Acidic residues" evidence="37">
    <location>
        <begin position="1015"/>
        <end position="1032"/>
    </location>
</feature>
<evidence type="ECO:0000256" key="14">
    <source>
        <dbReference type="ARBA" id="ARBA00022562"/>
    </source>
</evidence>
<dbReference type="PROSITE" id="PS51744">
    <property type="entry name" value="HC_PRO_CPD"/>
    <property type="match status" value="1"/>
</dbReference>
<dbReference type="InterPro" id="IPR043502">
    <property type="entry name" value="DNA/RNA_pol_sf"/>
</dbReference>
<dbReference type="InterPro" id="IPR043128">
    <property type="entry name" value="Rev_trsase/Diguanyl_cyclase"/>
</dbReference>
<dbReference type="InterPro" id="IPR011545">
    <property type="entry name" value="DEAD/DEAH_box_helicase_dom"/>
</dbReference>
<keyword evidence="20" id="KW-0547">Nucleotide-binding</keyword>
<comment type="function">
    <text evidence="29">An RNA-dependent RNA polymerase that plays an essential role in the virus replication.</text>
</comment>
<dbReference type="GO" id="GO:0019029">
    <property type="term" value="C:helical viral capsid"/>
    <property type="evidence" value="ECO:0007669"/>
    <property type="project" value="UniProtKB-KW"/>
</dbReference>
<keyword evidence="15" id="KW-0945">Host-virus interaction</keyword>
<evidence type="ECO:0000313" key="45">
    <source>
        <dbReference type="EMBL" id="CAK26090.1"/>
    </source>
</evidence>
<evidence type="ECO:0000256" key="7">
    <source>
        <dbReference type="ARBA" id="ARBA00022463"/>
    </source>
</evidence>
<evidence type="ECO:0000256" key="28">
    <source>
        <dbReference type="ARBA" id="ARBA00029399"/>
    </source>
</evidence>
<dbReference type="Gene3D" id="3.90.70.150">
    <property type="entry name" value="Helper component proteinase"/>
    <property type="match status" value="1"/>
</dbReference>
<evidence type="ECO:0000256" key="24">
    <source>
        <dbReference type="ARBA" id="ARBA00022840"/>
    </source>
</evidence>
<evidence type="ECO:0000256" key="23">
    <source>
        <dbReference type="ARBA" id="ARBA00022807"/>
    </source>
</evidence>
<evidence type="ECO:0000256" key="33">
    <source>
        <dbReference type="ARBA" id="ARBA00034108"/>
    </source>
</evidence>
<comment type="subcellular location">
    <subcellularLocation>
        <location evidence="33">Host cytoplasmic vesicle</location>
    </subcellularLocation>
    <subcellularLocation>
        <location evidence="3">Host nucleus</location>
    </subcellularLocation>
    <subcellularLocation>
        <location evidence="4">Virion</location>
    </subcellularLocation>
</comment>
<dbReference type="Pfam" id="PF00270">
    <property type="entry name" value="DEAD"/>
    <property type="match status" value="1"/>
</dbReference>
<keyword evidence="9" id="KW-1036">Host cytoplasmic vesicle</keyword>
<evidence type="ECO:0000256" key="13">
    <source>
        <dbReference type="ARBA" id="ARBA00022561"/>
    </source>
</evidence>
<dbReference type="InterPro" id="IPR001205">
    <property type="entry name" value="RNA-dir_pol_C"/>
</dbReference>
<dbReference type="GO" id="GO:0044161">
    <property type="term" value="C:host cell cytoplasmic vesicle"/>
    <property type="evidence" value="ECO:0007669"/>
    <property type="project" value="UniProtKB-SubCell"/>
</dbReference>
<keyword evidence="25" id="KW-0946">Virion</keyword>
<dbReference type="InterPro" id="IPR027417">
    <property type="entry name" value="P-loop_NTPase"/>
</dbReference>
<evidence type="ECO:0000256" key="1">
    <source>
        <dbReference type="ARBA" id="ARBA00000785"/>
    </source>
</evidence>
<dbReference type="Pfam" id="PF00271">
    <property type="entry name" value="Helicase_C"/>
    <property type="match status" value="1"/>
</dbReference>
<keyword evidence="19" id="KW-0548">Nucleotidyltransferase</keyword>
<dbReference type="Pfam" id="PF08440">
    <property type="entry name" value="Poty_PP"/>
    <property type="match status" value="1"/>
</dbReference>
<reference evidence="45" key="2">
    <citation type="submission" date="2008-05" db="EMBL/GenBank/DDBJ databases">
        <title>Characterisation of the onion isolate of Shallot yellow stripe virus.</title>
        <authorList>
            <person name="Lin L."/>
            <person name="Luo Z."/>
        </authorList>
    </citation>
    <scope>NUCLEOTIDE SEQUENCE</scope>
    <source>
        <strain evidence="45">Onion</strain>
    </source>
</reference>
<evidence type="ECO:0000256" key="27">
    <source>
        <dbReference type="ARBA" id="ARBA00023280"/>
    </source>
</evidence>
<feature type="active site" description="For helper component proteinase activity" evidence="35">
    <location>
        <position position="887"/>
    </location>
</feature>
<evidence type="ECO:0000256" key="25">
    <source>
        <dbReference type="ARBA" id="ARBA00022844"/>
    </source>
</evidence>
<dbReference type="InterPro" id="IPR001592">
    <property type="entry name" value="Poty_coat"/>
</dbReference>
<evidence type="ECO:0000256" key="19">
    <source>
        <dbReference type="ARBA" id="ARBA00022695"/>
    </source>
</evidence>
<dbReference type="InterPro" id="IPR001730">
    <property type="entry name" value="Potyv_NIa-pro_dom"/>
</dbReference>
<dbReference type="GO" id="GO:0005198">
    <property type="term" value="F:structural molecule activity"/>
    <property type="evidence" value="ECO:0007669"/>
    <property type="project" value="InterPro"/>
</dbReference>
<evidence type="ECO:0000256" key="16">
    <source>
        <dbReference type="ARBA" id="ARBA00022632"/>
    </source>
</evidence>
<evidence type="ECO:0000256" key="31">
    <source>
        <dbReference type="ARBA" id="ARBA00029422"/>
    </source>
</evidence>
<dbReference type="GO" id="GO:0005524">
    <property type="term" value="F:ATP binding"/>
    <property type="evidence" value="ECO:0007669"/>
    <property type="project" value="UniProtKB-KW"/>
</dbReference>
<dbReference type="SUPFAM" id="SSF52540">
    <property type="entry name" value="P-loop containing nucleoside triphosphate hydrolases"/>
    <property type="match status" value="2"/>
</dbReference>
<feature type="active site" description="For helper component proteinase activity" evidence="35">
    <location>
        <position position="814"/>
    </location>
</feature>
<keyword evidence="12" id="KW-0597">Phosphoprotein</keyword>
<comment type="function">
    <text evidence="32">Indispensable for virus replication.</text>
</comment>